<comment type="caution">
    <text evidence="7">The sequence shown here is derived from an EMBL/GenBank/DDBJ whole genome shotgun (WGS) entry which is preliminary data.</text>
</comment>
<dbReference type="AlphaFoldDB" id="A0AAN8YPT8"/>
<keyword evidence="4" id="KW-0067">ATP-binding</keyword>
<evidence type="ECO:0000256" key="6">
    <source>
        <dbReference type="SAM" id="MobiDB-lite"/>
    </source>
</evidence>
<evidence type="ECO:0000256" key="1">
    <source>
        <dbReference type="ARBA" id="ARBA00004123"/>
    </source>
</evidence>
<keyword evidence="3" id="KW-0378">Hydrolase</keyword>
<comment type="subcellular location">
    <subcellularLocation>
        <location evidence="1">Nucleus</location>
    </subcellularLocation>
</comment>
<evidence type="ECO:0000313" key="7">
    <source>
        <dbReference type="EMBL" id="KAK6803490.1"/>
    </source>
</evidence>
<dbReference type="GO" id="GO:0005634">
    <property type="term" value="C:nucleus"/>
    <property type="evidence" value="ECO:0007669"/>
    <property type="project" value="UniProtKB-SubCell"/>
</dbReference>
<dbReference type="GO" id="GO:0080188">
    <property type="term" value="P:gene silencing by siRNA-directed DNA methylation"/>
    <property type="evidence" value="ECO:0007669"/>
    <property type="project" value="InterPro"/>
</dbReference>
<gene>
    <name evidence="7" type="ORF">RDI58_001274</name>
</gene>
<dbReference type="InterPro" id="IPR044567">
    <property type="entry name" value="CLSY/DRD1"/>
</dbReference>
<reference evidence="7 8" key="1">
    <citation type="submission" date="2024-02" db="EMBL/GenBank/DDBJ databases">
        <title>de novo genome assembly of Solanum bulbocastanum strain 11H21.</title>
        <authorList>
            <person name="Hosaka A.J."/>
        </authorList>
    </citation>
    <scope>NUCLEOTIDE SEQUENCE [LARGE SCALE GENOMIC DNA]</scope>
    <source>
        <tissue evidence="7">Young leaves</tissue>
    </source>
</reference>
<keyword evidence="2" id="KW-0547">Nucleotide-binding</keyword>
<sequence>MVDPFGGKTVKSSVQELDNRPRRRHERIYLRELTSLLEIVGLTTFDSSSGQDSPIYGEGTVCDLVSLNVEETMYPHQRGGFKFIWKRITRDITL</sequence>
<keyword evidence="8" id="KW-1185">Reference proteome</keyword>
<accession>A0AAN8YPT8</accession>
<dbReference type="GO" id="GO:0004386">
    <property type="term" value="F:helicase activity"/>
    <property type="evidence" value="ECO:0007669"/>
    <property type="project" value="UniProtKB-KW"/>
</dbReference>
<dbReference type="PANTHER" id="PTHR45821">
    <property type="entry name" value="SNF2 DOMAIN-CONTAINING PROTEIN CLASSY 2-RELATED"/>
    <property type="match status" value="1"/>
</dbReference>
<dbReference type="Proteomes" id="UP001371456">
    <property type="component" value="Unassembled WGS sequence"/>
</dbReference>
<organism evidence="7 8">
    <name type="scientific">Solanum bulbocastanum</name>
    <name type="common">Wild potato</name>
    <dbReference type="NCBI Taxonomy" id="147425"/>
    <lineage>
        <taxon>Eukaryota</taxon>
        <taxon>Viridiplantae</taxon>
        <taxon>Streptophyta</taxon>
        <taxon>Embryophyta</taxon>
        <taxon>Tracheophyta</taxon>
        <taxon>Spermatophyta</taxon>
        <taxon>Magnoliopsida</taxon>
        <taxon>eudicotyledons</taxon>
        <taxon>Gunneridae</taxon>
        <taxon>Pentapetalae</taxon>
        <taxon>asterids</taxon>
        <taxon>lamiids</taxon>
        <taxon>Solanales</taxon>
        <taxon>Solanaceae</taxon>
        <taxon>Solanoideae</taxon>
        <taxon>Solaneae</taxon>
        <taxon>Solanum</taxon>
    </lineage>
</organism>
<evidence type="ECO:0000256" key="5">
    <source>
        <dbReference type="ARBA" id="ARBA00023242"/>
    </source>
</evidence>
<dbReference type="PANTHER" id="PTHR45821:SF22">
    <property type="entry name" value="ATP-DEPENDENT HELICASE"/>
    <property type="match status" value="1"/>
</dbReference>
<evidence type="ECO:0000256" key="2">
    <source>
        <dbReference type="ARBA" id="ARBA00022741"/>
    </source>
</evidence>
<name>A0AAN8YPT8_SOLBU</name>
<feature type="region of interest" description="Disordered" evidence="6">
    <location>
        <begin position="1"/>
        <end position="20"/>
    </location>
</feature>
<dbReference type="EMBL" id="JBANQN010000001">
    <property type="protein sequence ID" value="KAK6803490.1"/>
    <property type="molecule type" value="Genomic_DNA"/>
</dbReference>
<dbReference type="GO" id="GO:0005524">
    <property type="term" value="F:ATP binding"/>
    <property type="evidence" value="ECO:0007669"/>
    <property type="project" value="UniProtKB-KW"/>
</dbReference>
<evidence type="ECO:0000313" key="8">
    <source>
        <dbReference type="Proteomes" id="UP001371456"/>
    </source>
</evidence>
<keyword evidence="5" id="KW-0539">Nucleus</keyword>
<protein>
    <submittedName>
        <fullName evidence="7">Uncharacterized protein</fullName>
    </submittedName>
</protein>
<keyword evidence="3" id="KW-0347">Helicase</keyword>
<proteinExistence type="predicted"/>
<evidence type="ECO:0000256" key="3">
    <source>
        <dbReference type="ARBA" id="ARBA00022806"/>
    </source>
</evidence>
<evidence type="ECO:0000256" key="4">
    <source>
        <dbReference type="ARBA" id="ARBA00022840"/>
    </source>
</evidence>